<dbReference type="Pfam" id="PF03786">
    <property type="entry name" value="UxuA"/>
    <property type="match status" value="1"/>
</dbReference>
<name>A0A1I6MNA3_9BACT</name>
<protein>
    <recommendedName>
        <fullName evidence="7">mannonate dehydratase</fullName>
        <ecNumber evidence="7">4.2.1.8</ecNumber>
    </recommendedName>
</protein>
<dbReference type="EMBL" id="FOZL01000001">
    <property type="protein sequence ID" value="SFS17183.1"/>
    <property type="molecule type" value="Genomic_DNA"/>
</dbReference>
<evidence type="ECO:0000256" key="2">
    <source>
        <dbReference type="ARBA" id="ARBA00001936"/>
    </source>
</evidence>
<comment type="pathway">
    <text evidence="5">Carbohydrate metabolism; pentose and glucuronate interconversion.</text>
</comment>
<dbReference type="AlphaFoldDB" id="A0A1I6MNA3"/>
<dbReference type="UniPathway" id="UPA00246"/>
<dbReference type="InterPro" id="IPR036237">
    <property type="entry name" value="Xyl_isomerase-like_sf"/>
</dbReference>
<dbReference type="PROSITE" id="PS51318">
    <property type="entry name" value="TAT"/>
    <property type="match status" value="1"/>
</dbReference>
<keyword evidence="10" id="KW-0456">Lyase</keyword>
<evidence type="ECO:0000256" key="9">
    <source>
        <dbReference type="ARBA" id="ARBA00023211"/>
    </source>
</evidence>
<gene>
    <name evidence="11" type="ORF">SAMN05421771_3075</name>
</gene>
<evidence type="ECO:0000256" key="1">
    <source>
        <dbReference type="ARBA" id="ARBA00001794"/>
    </source>
</evidence>
<dbReference type="GO" id="GO:0008198">
    <property type="term" value="F:ferrous iron binding"/>
    <property type="evidence" value="ECO:0007669"/>
    <property type="project" value="TreeGrafter"/>
</dbReference>
<dbReference type="STRING" id="474950.SAMN05421771_3075"/>
<evidence type="ECO:0000256" key="6">
    <source>
        <dbReference type="ARBA" id="ARBA00007389"/>
    </source>
</evidence>
<dbReference type="Proteomes" id="UP000199024">
    <property type="component" value="Unassembled WGS sequence"/>
</dbReference>
<dbReference type="RefSeq" id="WP_245781890.1">
    <property type="nucleotide sequence ID" value="NZ_FOZL01000001.1"/>
</dbReference>
<evidence type="ECO:0000313" key="12">
    <source>
        <dbReference type="Proteomes" id="UP000199024"/>
    </source>
</evidence>
<evidence type="ECO:0000256" key="10">
    <source>
        <dbReference type="ARBA" id="ARBA00023239"/>
    </source>
</evidence>
<dbReference type="EC" id="4.2.1.8" evidence="7"/>
<comment type="cofactor">
    <cofactor evidence="2">
        <name>Mn(2+)</name>
        <dbReference type="ChEBI" id="CHEBI:29035"/>
    </cofactor>
</comment>
<dbReference type="InterPro" id="IPR006311">
    <property type="entry name" value="TAT_signal"/>
</dbReference>
<accession>A0A1I6MNA3</accession>
<dbReference type="GO" id="GO:0008927">
    <property type="term" value="F:mannonate dehydratase activity"/>
    <property type="evidence" value="ECO:0007669"/>
    <property type="project" value="UniProtKB-EC"/>
</dbReference>
<evidence type="ECO:0000256" key="7">
    <source>
        <dbReference type="ARBA" id="ARBA00012927"/>
    </source>
</evidence>
<reference evidence="11 12" key="1">
    <citation type="submission" date="2016-10" db="EMBL/GenBank/DDBJ databases">
        <authorList>
            <person name="de Groot N.N."/>
        </authorList>
    </citation>
    <scope>NUCLEOTIDE SEQUENCE [LARGE SCALE GENOMIC DNA]</scope>
    <source>
        <strain evidence="11 12">DSM 21001</strain>
    </source>
</reference>
<evidence type="ECO:0000256" key="3">
    <source>
        <dbReference type="ARBA" id="ARBA00001954"/>
    </source>
</evidence>
<dbReference type="GO" id="GO:0030145">
    <property type="term" value="F:manganese ion binding"/>
    <property type="evidence" value="ECO:0007669"/>
    <property type="project" value="TreeGrafter"/>
</dbReference>
<keyword evidence="8" id="KW-0408">Iron</keyword>
<evidence type="ECO:0000256" key="4">
    <source>
        <dbReference type="ARBA" id="ARBA00002713"/>
    </source>
</evidence>
<comment type="similarity">
    <text evidence="6">Belongs to the mannonate dehydratase family.</text>
</comment>
<comment type="catalytic activity">
    <reaction evidence="1">
        <text>D-mannonate = 2-dehydro-3-deoxy-D-gluconate + H2O</text>
        <dbReference type="Rhea" id="RHEA:20097"/>
        <dbReference type="ChEBI" id="CHEBI:15377"/>
        <dbReference type="ChEBI" id="CHEBI:17767"/>
        <dbReference type="ChEBI" id="CHEBI:57990"/>
        <dbReference type="EC" id="4.2.1.8"/>
    </reaction>
</comment>
<comment type="cofactor">
    <cofactor evidence="3">
        <name>Fe(2+)</name>
        <dbReference type="ChEBI" id="CHEBI:29033"/>
    </cofactor>
</comment>
<dbReference type="PANTHER" id="PTHR30387">
    <property type="entry name" value="MANNONATE DEHYDRATASE"/>
    <property type="match status" value="1"/>
</dbReference>
<evidence type="ECO:0000313" key="11">
    <source>
        <dbReference type="EMBL" id="SFS17183.1"/>
    </source>
</evidence>
<proteinExistence type="inferred from homology"/>
<dbReference type="Gene3D" id="3.20.20.150">
    <property type="entry name" value="Divalent-metal-dependent TIM barrel enzymes"/>
    <property type="match status" value="1"/>
</dbReference>
<dbReference type="SUPFAM" id="SSF51658">
    <property type="entry name" value="Xylose isomerase-like"/>
    <property type="match status" value="1"/>
</dbReference>
<keyword evidence="9" id="KW-0464">Manganese</keyword>
<sequence>MDRIDRRQFLASVSAAALTLKANAEAPKPAPKHTGPALFKLGCQSAPTNDAHLGYFARYGVRHICGYPETSGGRTFPTLEELNRMKDLAAKHKIEIVCVGPPILESSFIDKERHPSIMLAQSPERDRDIEQFQNLIRNCAQAGLPSIKYNMSILGVLRSGKQPGRGDEIDSVWNLAEAPYTKERVIVGGHDDTKGNTMPIDTTQGLTRAGHVDADAFWERITYFLDRVVPVANENKIRLACHPHDPGVPPSGYMGVDRVLGTVDGLKHFITINESPYHGLNFCQGTVSEMLHNPNEEIHDVIRYFGTRNKIFNVHFRNIRGHRDNFVEVYPDEGDVDMVQAIRTYKEVGYQYMLMPDHVPTAASDPGGLQSFAFCYGYIRGLIQSVNHA</sequence>
<evidence type="ECO:0000256" key="5">
    <source>
        <dbReference type="ARBA" id="ARBA00004892"/>
    </source>
</evidence>
<dbReference type="PANTHER" id="PTHR30387:SF2">
    <property type="entry name" value="MANNONATE DEHYDRATASE"/>
    <property type="match status" value="1"/>
</dbReference>
<evidence type="ECO:0000256" key="8">
    <source>
        <dbReference type="ARBA" id="ARBA00023004"/>
    </source>
</evidence>
<dbReference type="InterPro" id="IPR004628">
    <property type="entry name" value="Man_deHydtase"/>
</dbReference>
<comment type="function">
    <text evidence="4">Catalyzes the dehydration of D-mannonate.</text>
</comment>
<dbReference type="GO" id="GO:0042840">
    <property type="term" value="P:D-glucuronate catabolic process"/>
    <property type="evidence" value="ECO:0007669"/>
    <property type="project" value="TreeGrafter"/>
</dbReference>
<organism evidence="11 12">
    <name type="scientific">Granulicella pectinivorans</name>
    <dbReference type="NCBI Taxonomy" id="474950"/>
    <lineage>
        <taxon>Bacteria</taxon>
        <taxon>Pseudomonadati</taxon>
        <taxon>Acidobacteriota</taxon>
        <taxon>Terriglobia</taxon>
        <taxon>Terriglobales</taxon>
        <taxon>Acidobacteriaceae</taxon>
        <taxon>Granulicella</taxon>
    </lineage>
</organism>
<keyword evidence="12" id="KW-1185">Reference proteome</keyword>